<evidence type="ECO:0000259" key="12">
    <source>
        <dbReference type="Pfam" id="PF26002"/>
    </source>
</evidence>
<evidence type="ECO:0000256" key="5">
    <source>
        <dbReference type="ARBA" id="ARBA00022519"/>
    </source>
</evidence>
<dbReference type="Gene3D" id="2.40.30.170">
    <property type="match status" value="1"/>
</dbReference>
<gene>
    <name evidence="13" type="ORF">GGD90_003351</name>
</gene>
<feature type="domain" description="AprE-like long alpha-helical hairpin" evidence="11">
    <location>
        <begin position="174"/>
        <end position="355"/>
    </location>
</feature>
<dbReference type="NCBIfam" id="TIGR01843">
    <property type="entry name" value="type_I_hlyD"/>
    <property type="match status" value="1"/>
</dbReference>
<evidence type="ECO:0000256" key="1">
    <source>
        <dbReference type="ARBA" id="ARBA00004377"/>
    </source>
</evidence>
<dbReference type="Proteomes" id="UP000587070">
    <property type="component" value="Unassembled WGS sequence"/>
</dbReference>
<dbReference type="InterPro" id="IPR006144">
    <property type="entry name" value="Secretion_HlyD_CS"/>
</dbReference>
<evidence type="ECO:0000256" key="4">
    <source>
        <dbReference type="ARBA" id="ARBA00022475"/>
    </source>
</evidence>
<dbReference type="AlphaFoldDB" id="A0A840GLB2"/>
<comment type="caution">
    <text evidence="13">The sequence shown here is derived from an EMBL/GenBank/DDBJ whole genome shotgun (WGS) entry which is preliminary data.</text>
</comment>
<feature type="domain" description="AprE-like beta-barrel" evidence="12">
    <location>
        <begin position="398"/>
        <end position="484"/>
    </location>
</feature>
<sequence length="507" mass="55303">MKNPIQAGMDKMKAARAGKNGAADGVTDAATEASAEKTGARLGGFLQNLKLDQLNPFARGKDAADPYAVYRLEDEVLARDFVVDADAAVVAQDPLRARKVIKTVGIALGVAFLWAAIAQVDEITKGDGKVIPSRQLQVVQSLDGGIVSEILAKEGDVVKEGQVLLKIDSTRFMSSFKESRATYLALLAKSARLRALAEGSDFVAPPEVLAEDPKLVEQERNLYVNRKAELDSQLGMARQQLSQRSNELSESRARYDQAAQGYELTSKELTLTKPLIQSGAVSDVELLRLQRDVSRYGGERNQASSQINRLQAAINEAKHKIEDVELEFKNQSRNELSETQAKLKSLGEGSVALSDKVKQADIKSPVNGTVKRIMYNTVGGVVQPGKDIIEVVPAEEALLLEARVLPKDIAFLRPGQRANVKLTAYDFTIYGGLEGKLEHISADSVLDEKGNAFYIVRVRTTRPDFGADLPIIPGMTAEVDIITGKKSILSYLLKPVLRAKQYSLTER</sequence>
<dbReference type="SUPFAM" id="SSF111369">
    <property type="entry name" value="HlyD-like secretion proteins"/>
    <property type="match status" value="1"/>
</dbReference>
<proteinExistence type="inferred from homology"/>
<dbReference type="Gene3D" id="1.10.287.470">
    <property type="entry name" value="Helix hairpin bin"/>
    <property type="match status" value="1"/>
</dbReference>
<keyword evidence="10" id="KW-0175">Coiled coil</keyword>
<evidence type="ECO:0000259" key="11">
    <source>
        <dbReference type="Pfam" id="PF25994"/>
    </source>
</evidence>
<comment type="similarity">
    <text evidence="2 9">Belongs to the membrane fusion protein (MFP) (TC 8.A.1) family.</text>
</comment>
<dbReference type="PANTHER" id="PTHR30386">
    <property type="entry name" value="MEMBRANE FUSION SUBUNIT OF EMRAB-TOLC MULTIDRUG EFFLUX PUMP"/>
    <property type="match status" value="1"/>
</dbReference>
<keyword evidence="7" id="KW-1133">Transmembrane helix</keyword>
<evidence type="ECO:0000313" key="13">
    <source>
        <dbReference type="EMBL" id="MBB4248949.1"/>
    </source>
</evidence>
<keyword evidence="5 9" id="KW-0997">Cell inner membrane</keyword>
<reference evidence="13 14" key="1">
    <citation type="submission" date="2020-08" db="EMBL/GenBank/DDBJ databases">
        <title>Genome sequencing of Purple Non-Sulfur Bacteria from various extreme environments.</title>
        <authorList>
            <person name="Mayer M."/>
        </authorList>
    </citation>
    <scope>NUCLEOTIDE SEQUENCE [LARGE SCALE GENOMIC DNA]</scope>
    <source>
        <strain evidence="13 14">2761</strain>
    </source>
</reference>
<evidence type="ECO:0000256" key="3">
    <source>
        <dbReference type="ARBA" id="ARBA00022448"/>
    </source>
</evidence>
<dbReference type="InterPro" id="IPR050739">
    <property type="entry name" value="MFP"/>
</dbReference>
<dbReference type="Pfam" id="PF26002">
    <property type="entry name" value="Beta-barrel_AprE"/>
    <property type="match status" value="1"/>
</dbReference>
<name>A0A840GLB2_RHOTE</name>
<keyword evidence="6" id="KW-0812">Transmembrane</keyword>
<keyword evidence="8" id="KW-0472">Membrane</keyword>
<evidence type="ECO:0000256" key="9">
    <source>
        <dbReference type="RuleBase" id="RU365093"/>
    </source>
</evidence>
<evidence type="ECO:0000313" key="14">
    <source>
        <dbReference type="Proteomes" id="UP000587070"/>
    </source>
</evidence>
<feature type="coiled-coil region" evidence="10">
    <location>
        <begin position="300"/>
        <end position="334"/>
    </location>
</feature>
<accession>A0A840GLB2</accession>
<dbReference type="Pfam" id="PF25994">
    <property type="entry name" value="HH_AprE"/>
    <property type="match status" value="1"/>
</dbReference>
<dbReference type="GO" id="GO:0009306">
    <property type="term" value="P:protein secretion"/>
    <property type="evidence" value="ECO:0007669"/>
    <property type="project" value="InterPro"/>
</dbReference>
<evidence type="ECO:0000256" key="8">
    <source>
        <dbReference type="ARBA" id="ARBA00023136"/>
    </source>
</evidence>
<dbReference type="InterPro" id="IPR058982">
    <property type="entry name" value="Beta-barrel_AprE"/>
</dbReference>
<dbReference type="PRINTS" id="PR01490">
    <property type="entry name" value="RTXTOXIND"/>
</dbReference>
<protein>
    <recommendedName>
        <fullName evidence="9">Membrane fusion protein (MFP) family protein</fullName>
    </recommendedName>
</protein>
<keyword evidence="3 9" id="KW-0813">Transport</keyword>
<evidence type="ECO:0000256" key="10">
    <source>
        <dbReference type="SAM" id="Coils"/>
    </source>
</evidence>
<comment type="subcellular location">
    <subcellularLocation>
        <location evidence="1 9">Cell inner membrane</location>
        <topology evidence="1 9">Single-pass membrane protein</topology>
    </subcellularLocation>
</comment>
<organism evidence="13 14">
    <name type="scientific">Rhodocyclus tenuis</name>
    <name type="common">Rhodospirillum tenue</name>
    <dbReference type="NCBI Taxonomy" id="1066"/>
    <lineage>
        <taxon>Bacteria</taxon>
        <taxon>Pseudomonadati</taxon>
        <taxon>Pseudomonadota</taxon>
        <taxon>Betaproteobacteria</taxon>
        <taxon>Rhodocyclales</taxon>
        <taxon>Rhodocyclaceae</taxon>
        <taxon>Rhodocyclus</taxon>
    </lineage>
</organism>
<evidence type="ECO:0000256" key="2">
    <source>
        <dbReference type="ARBA" id="ARBA00009477"/>
    </source>
</evidence>
<dbReference type="PANTHER" id="PTHR30386:SF26">
    <property type="entry name" value="TRANSPORT PROTEIN COMB"/>
    <property type="match status" value="1"/>
</dbReference>
<dbReference type="EMBL" id="JACIGE010000015">
    <property type="protein sequence ID" value="MBB4248949.1"/>
    <property type="molecule type" value="Genomic_DNA"/>
</dbReference>
<evidence type="ECO:0000256" key="7">
    <source>
        <dbReference type="ARBA" id="ARBA00022989"/>
    </source>
</evidence>
<dbReference type="RefSeq" id="WP_228273797.1">
    <property type="nucleotide sequence ID" value="NZ_JACIGE010000015.1"/>
</dbReference>
<dbReference type="Gene3D" id="2.40.50.100">
    <property type="match status" value="1"/>
</dbReference>
<keyword evidence="4 9" id="KW-1003">Cell membrane</keyword>
<evidence type="ECO:0000256" key="6">
    <source>
        <dbReference type="ARBA" id="ARBA00022692"/>
    </source>
</evidence>
<dbReference type="InterPro" id="IPR010129">
    <property type="entry name" value="T1SS_HlyD"/>
</dbReference>
<dbReference type="InterPro" id="IPR058781">
    <property type="entry name" value="HH_AprE-like"/>
</dbReference>
<dbReference type="GO" id="GO:0005886">
    <property type="term" value="C:plasma membrane"/>
    <property type="evidence" value="ECO:0007669"/>
    <property type="project" value="UniProtKB-SubCell"/>
</dbReference>
<keyword evidence="14" id="KW-1185">Reference proteome</keyword>
<dbReference type="PROSITE" id="PS00543">
    <property type="entry name" value="HLYD_FAMILY"/>
    <property type="match status" value="1"/>
</dbReference>